<proteinExistence type="predicted"/>
<evidence type="ECO:0000313" key="3">
    <source>
        <dbReference type="Proteomes" id="UP000003085"/>
    </source>
</evidence>
<reference evidence="3" key="1">
    <citation type="submission" date="2010-03" db="EMBL/GenBank/DDBJ databases">
        <title>Complete sequence of Mobiluncus curtisii ATCC 43063.</title>
        <authorList>
            <person name="Muzny D."/>
            <person name="Qin X."/>
            <person name="Deng J."/>
            <person name="Jiang H."/>
            <person name="Liu Y."/>
            <person name="Qu J."/>
            <person name="Song X.-Z."/>
            <person name="Zhang L."/>
            <person name="Thornton R."/>
            <person name="Coyle M."/>
            <person name="Francisco L."/>
            <person name="Jackson L."/>
            <person name="Javaid M."/>
            <person name="Korchina V."/>
            <person name="Kovar C."/>
            <person name="Mata R."/>
            <person name="Mathew T."/>
            <person name="Ngo R."/>
            <person name="Nguyen L."/>
            <person name="Nguyen N."/>
            <person name="Okwuonu G."/>
            <person name="Ongeri F."/>
            <person name="Pham C."/>
            <person name="Simmons D."/>
            <person name="Wilczek-Boney K."/>
            <person name="Hale W."/>
            <person name="Jakkamsetti A."/>
            <person name="Pham P."/>
            <person name="Ruth R."/>
            <person name="San Lucas F."/>
            <person name="Warren J."/>
            <person name="Zhang J."/>
            <person name="Zhao Z."/>
            <person name="Zhou C."/>
            <person name="Zhu D."/>
            <person name="Lee S."/>
            <person name="Bess C."/>
            <person name="Blankenburg K."/>
            <person name="Forbes L."/>
            <person name="Fu Q."/>
            <person name="Gubbala S."/>
            <person name="Hirani K."/>
            <person name="Jayaseelan J.C."/>
            <person name="Lara F."/>
            <person name="Munidasa M."/>
            <person name="Palculict T."/>
            <person name="Patil S."/>
            <person name="Pu L.-L."/>
            <person name="Saada N."/>
            <person name="Tang L."/>
            <person name="Weissenberger G."/>
            <person name="Zhu Y."/>
            <person name="Hemphill L."/>
            <person name="Shang Y."/>
            <person name="Youmans B."/>
            <person name="Ayvaz T."/>
            <person name="Ross M."/>
            <person name="Santibanez J."/>
            <person name="Aqrawi P."/>
            <person name="Gross S."/>
            <person name="Joshi V."/>
            <person name="Fowler G."/>
            <person name="Nazareth L."/>
            <person name="Reid J."/>
            <person name="Worley K."/>
            <person name="Petrosino J."/>
            <person name="Highlander S."/>
            <person name="Gibbs R."/>
            <person name="Gibbs R."/>
        </authorList>
    </citation>
    <scope>NUCLEOTIDE SEQUENCE [LARGE SCALE GENOMIC DNA]</scope>
    <source>
        <strain evidence="3">ATCC 19194</strain>
    </source>
</reference>
<name>D4XUU2_ACIHA</name>
<evidence type="ECO:0000313" key="2">
    <source>
        <dbReference type="EMBL" id="EFF81046.1"/>
    </source>
</evidence>
<dbReference type="HOGENOM" id="CLU_1987811_0_0_6"/>
<sequence length="125" mass="14774">MRSIELALIYETERNDHLDPRDKIKYGQEINSIFENLSKNEKIKESLEKDIHTFNSSSKDTLIEALQLNKQRLEIQIGNNNRFIKYSNEQKAMFNIEIETAISEIETAQKEIKTIREKYLRKAVI</sequence>
<comment type="caution">
    <text evidence="2">The sequence shown here is derived from an EMBL/GenBank/DDBJ whole genome shotgun (WGS) entry which is preliminary data.</text>
</comment>
<dbReference type="EMBL" id="ADMT01000252">
    <property type="protein sequence ID" value="EFF81046.1"/>
    <property type="molecule type" value="Genomic_DNA"/>
</dbReference>
<organism evidence="2 3">
    <name type="scientific">Acinetobacter haemolyticus ATCC 19194</name>
    <dbReference type="NCBI Taxonomy" id="707232"/>
    <lineage>
        <taxon>Bacteria</taxon>
        <taxon>Pseudomonadati</taxon>
        <taxon>Pseudomonadota</taxon>
        <taxon>Gammaproteobacteria</taxon>
        <taxon>Moraxellales</taxon>
        <taxon>Moraxellaceae</taxon>
        <taxon>Acinetobacter</taxon>
    </lineage>
</organism>
<dbReference type="Proteomes" id="UP000003085">
    <property type="component" value="Unassembled WGS sequence"/>
</dbReference>
<protein>
    <submittedName>
        <fullName evidence="2">Uncharacterized protein</fullName>
    </submittedName>
</protein>
<dbReference type="RefSeq" id="WP_004641972.1">
    <property type="nucleotide sequence ID" value="NZ_GG770445.1"/>
</dbReference>
<gene>
    <name evidence="2" type="ORF">HMP0015_3484</name>
</gene>
<accession>D4XUU2</accession>
<keyword evidence="1" id="KW-0175">Coiled coil</keyword>
<feature type="coiled-coil region" evidence="1">
    <location>
        <begin position="91"/>
        <end position="118"/>
    </location>
</feature>
<dbReference type="AlphaFoldDB" id="D4XUU2"/>
<evidence type="ECO:0000256" key="1">
    <source>
        <dbReference type="SAM" id="Coils"/>
    </source>
</evidence>